<sequence length="1331" mass="143099" precursor="true">MTPARRWLALLVAALASGPVAAAEPWADAKLPVAGGLELWLDAARASASTPPPHDGKLETWYDASGKGRHLRQPVADARPTRLPAGGAAVVRFDGLDDHLRAVKQAAELDTFTVFVVAAPRANPGGFRGVLAFNNANQRDYESGLCLDHGPNPSVKFNSLNVEGRGFGGWKNLLKGEQPLGELTTLEVTGEAKALRLTVNGTPAGARPRDGAPVSLDEITVGARYYTNGPGPQKVDSLGRWDVAEVLVYNRVLPAAEAKAVRDYLSAKHAALKQQLPPDGSGGAPLVLVKDPPPVQMFLPGFTVRELPVDLTNINNVLYRPDGSLIALGYNGNLYALRDADGDGVEERAELIWDAKGSLRGPLGIAFLPNGRGTLVPSKGRLTLVTDDGKATTIASGWPEIFPAVDTLGVAVDPRDGAVYFGRGCANFTDPYQRDKAGKAAYKLTDETGTIQRLSPDFKTREIVATGVRFPVALRFNKLGDLFATDQEGATWAPNGNPLDELLHIQKGRHYGFPSRHPKHLPAVTDEPSTFDYGPQHQSTCGFCFNEPVTAGGPTFGPKHWAGDAIVTGESRGKLYRTKLVKTPSGYVAGTQLIAALNMLVVDCCVAPDGSLVVACHGGGPDWGSGPTGKGKLFKISYTDRDHPQPVLVWPAGPREVRVEFDRPVDPALLRDVLKGTTLTAGRYVRAGDRFESMWPGYAVVHMQKAAPRVDIPVRSAQLTPDRRTLVLATDALPAAVHYALTLPGMGRPAEPPKGTLRQLPAIDLGFDLCGCEATFTPSVGTRWRGWLPHPDLQVSQSLTAGSAPHDVLWAQTAKTGVLTLKAKLDLADMLRPAVQPGSQLDHEPPPEEVTVATHRGLKTLYVGPTAPVPFDLEVGGNISTGIHFTTKQSTKQSPQPRPLQLHRFILPWANTDSKALGREVVAARAPELDGGSWARGRAEFFGEQAACAKCHAVQGRGGDLGPDLSNLVHRDYASVLRDIENPSFAVNPDHIASVVQLTDGRTLTGVVRTAGDKLRVGDEKGTITEVAKADVEKLTAAPKSIMPEGLPKQLGPDRMRDLMTFLLTPPPRMPDYGPTRPPEPRTRADVAAVLAGAPVPPLPTRPITVVLVSGKKDHGPGEHDYPAWAKAWKELLGVAEKTTVDTAEEWPTAAQLKAADVLVFYQRGSWTAERAKDMDAFLARGGGAVYVHWAVEGGPEAPAFAQRIGLASNAAGLRFRHGPLELGFDTGARHPVGRNFDKLKLHDESYWQMTGDPKRITLLASGKEDGADRPLFWTLEPAKGRVVVSIPGHFAWTFDDPLFRVLLLRGIAWAAREPVDRFNDLATPGARVRD</sequence>
<evidence type="ECO:0000256" key="3">
    <source>
        <dbReference type="ARBA" id="ARBA00023004"/>
    </source>
</evidence>
<organism evidence="7 8">
    <name type="scientific">Urbifossiella limnaea</name>
    <dbReference type="NCBI Taxonomy" id="2528023"/>
    <lineage>
        <taxon>Bacteria</taxon>
        <taxon>Pseudomonadati</taxon>
        <taxon>Planctomycetota</taxon>
        <taxon>Planctomycetia</taxon>
        <taxon>Gemmatales</taxon>
        <taxon>Gemmataceae</taxon>
        <taxon>Urbifossiella</taxon>
    </lineage>
</organism>
<dbReference type="GO" id="GO:0009055">
    <property type="term" value="F:electron transfer activity"/>
    <property type="evidence" value="ECO:0007669"/>
    <property type="project" value="InterPro"/>
</dbReference>
<keyword evidence="8" id="KW-1185">Reference proteome</keyword>
<evidence type="ECO:0000313" key="7">
    <source>
        <dbReference type="EMBL" id="QDU22817.1"/>
    </source>
</evidence>
<evidence type="ECO:0000256" key="2">
    <source>
        <dbReference type="ARBA" id="ARBA00022723"/>
    </source>
</evidence>
<keyword evidence="1 4" id="KW-0349">Heme</keyword>
<dbReference type="InterPro" id="IPR036909">
    <property type="entry name" value="Cyt_c-like_dom_sf"/>
</dbReference>
<dbReference type="InterPro" id="IPR013427">
    <property type="entry name" value="Haem-bd_dom_put"/>
</dbReference>
<feature type="domain" description="Cytochrome c" evidence="6">
    <location>
        <begin position="932"/>
        <end position="1067"/>
    </location>
</feature>
<dbReference type="KEGG" id="uli:ETAA1_48050"/>
<dbReference type="NCBIfam" id="TIGR02603">
    <property type="entry name" value="CxxCH_TIGR02603"/>
    <property type="match status" value="1"/>
</dbReference>
<dbReference type="Pfam" id="PF06283">
    <property type="entry name" value="ThuA"/>
    <property type="match status" value="1"/>
</dbReference>
<evidence type="ECO:0000313" key="8">
    <source>
        <dbReference type="Proteomes" id="UP000319576"/>
    </source>
</evidence>
<dbReference type="InterPro" id="IPR011042">
    <property type="entry name" value="6-blade_b-propeller_TolB-like"/>
</dbReference>
<gene>
    <name evidence="7" type="ORF">ETAA1_48050</name>
</gene>
<dbReference type="InterPro" id="IPR029062">
    <property type="entry name" value="Class_I_gatase-like"/>
</dbReference>
<dbReference type="EMBL" id="CP036273">
    <property type="protein sequence ID" value="QDU22817.1"/>
    <property type="molecule type" value="Genomic_DNA"/>
</dbReference>
<dbReference type="Gene3D" id="3.40.50.880">
    <property type="match status" value="1"/>
</dbReference>
<dbReference type="InterPro" id="IPR009056">
    <property type="entry name" value="Cyt_c-like_dom"/>
</dbReference>
<keyword evidence="5" id="KW-0732">Signal</keyword>
<dbReference type="SUPFAM" id="SSF49899">
    <property type="entry name" value="Concanavalin A-like lectins/glucanases"/>
    <property type="match status" value="1"/>
</dbReference>
<evidence type="ECO:0000256" key="1">
    <source>
        <dbReference type="ARBA" id="ARBA00022617"/>
    </source>
</evidence>
<dbReference type="Gene3D" id="1.10.760.10">
    <property type="entry name" value="Cytochrome c-like domain"/>
    <property type="match status" value="1"/>
</dbReference>
<dbReference type="SUPFAM" id="SSF50952">
    <property type="entry name" value="Soluble quinoprotein glucose dehydrogenase"/>
    <property type="match status" value="1"/>
</dbReference>
<dbReference type="InterPro" id="IPR013320">
    <property type="entry name" value="ConA-like_dom_sf"/>
</dbReference>
<dbReference type="InterPro" id="IPR011041">
    <property type="entry name" value="Quinoprot_gluc/sorb_DH_b-prop"/>
</dbReference>
<feature type="signal peptide" evidence="5">
    <location>
        <begin position="1"/>
        <end position="22"/>
    </location>
</feature>
<dbReference type="PANTHER" id="PTHR33546:SF1">
    <property type="entry name" value="LARGE, MULTIFUNCTIONAL SECRETED PROTEIN"/>
    <property type="match status" value="1"/>
</dbReference>
<keyword evidence="2 4" id="KW-0479">Metal-binding</keyword>
<dbReference type="Gene3D" id="2.120.10.30">
    <property type="entry name" value="TolB, C-terminal domain"/>
    <property type="match status" value="1"/>
</dbReference>
<dbReference type="InterPro" id="IPR029010">
    <property type="entry name" value="ThuA-like"/>
</dbReference>
<dbReference type="Proteomes" id="UP000319576">
    <property type="component" value="Chromosome"/>
</dbReference>
<keyword evidence="3 4" id="KW-0408">Iron</keyword>
<dbReference type="GO" id="GO:0020037">
    <property type="term" value="F:heme binding"/>
    <property type="evidence" value="ECO:0007669"/>
    <property type="project" value="InterPro"/>
</dbReference>
<dbReference type="GO" id="GO:0046872">
    <property type="term" value="F:metal ion binding"/>
    <property type="evidence" value="ECO:0007669"/>
    <property type="project" value="UniProtKB-KW"/>
</dbReference>
<dbReference type="RefSeq" id="WP_145242867.1">
    <property type="nucleotide sequence ID" value="NZ_CP036273.1"/>
</dbReference>
<feature type="chain" id="PRO_5021995019" evidence="5">
    <location>
        <begin position="23"/>
        <end position="1331"/>
    </location>
</feature>
<dbReference type="PROSITE" id="PS51007">
    <property type="entry name" value="CYTC"/>
    <property type="match status" value="1"/>
</dbReference>
<dbReference type="SUPFAM" id="SSF52317">
    <property type="entry name" value="Class I glutamine amidotransferase-like"/>
    <property type="match status" value="1"/>
</dbReference>
<name>A0A517XZ86_9BACT</name>
<dbReference type="Gene3D" id="2.60.120.200">
    <property type="match status" value="1"/>
</dbReference>
<reference evidence="7 8" key="1">
    <citation type="submission" date="2019-02" db="EMBL/GenBank/DDBJ databases">
        <title>Deep-cultivation of Planctomycetes and their phenomic and genomic characterization uncovers novel biology.</title>
        <authorList>
            <person name="Wiegand S."/>
            <person name="Jogler M."/>
            <person name="Boedeker C."/>
            <person name="Pinto D."/>
            <person name="Vollmers J."/>
            <person name="Rivas-Marin E."/>
            <person name="Kohn T."/>
            <person name="Peeters S.H."/>
            <person name="Heuer A."/>
            <person name="Rast P."/>
            <person name="Oberbeckmann S."/>
            <person name="Bunk B."/>
            <person name="Jeske O."/>
            <person name="Meyerdierks A."/>
            <person name="Storesund J.E."/>
            <person name="Kallscheuer N."/>
            <person name="Luecker S."/>
            <person name="Lage O.M."/>
            <person name="Pohl T."/>
            <person name="Merkel B.J."/>
            <person name="Hornburger P."/>
            <person name="Mueller R.-W."/>
            <person name="Bruemmer F."/>
            <person name="Labrenz M."/>
            <person name="Spormann A.M."/>
            <person name="Op den Camp H."/>
            <person name="Overmann J."/>
            <person name="Amann R."/>
            <person name="Jetten M.S.M."/>
            <person name="Mascher T."/>
            <person name="Medema M.H."/>
            <person name="Devos D.P."/>
            <person name="Kaster A.-K."/>
            <person name="Ovreas L."/>
            <person name="Rohde M."/>
            <person name="Galperin M.Y."/>
            <person name="Jogler C."/>
        </authorList>
    </citation>
    <scope>NUCLEOTIDE SEQUENCE [LARGE SCALE GENOMIC DNA]</scope>
    <source>
        <strain evidence="7 8">ETA_A1</strain>
    </source>
</reference>
<dbReference type="SUPFAM" id="SSF46626">
    <property type="entry name" value="Cytochrome c"/>
    <property type="match status" value="1"/>
</dbReference>
<evidence type="ECO:0000256" key="5">
    <source>
        <dbReference type="SAM" id="SignalP"/>
    </source>
</evidence>
<dbReference type="PANTHER" id="PTHR33546">
    <property type="entry name" value="LARGE, MULTIFUNCTIONAL SECRETED PROTEIN-RELATED"/>
    <property type="match status" value="1"/>
</dbReference>
<evidence type="ECO:0000256" key="4">
    <source>
        <dbReference type="PROSITE-ProRule" id="PRU00433"/>
    </source>
</evidence>
<evidence type="ECO:0000259" key="6">
    <source>
        <dbReference type="PROSITE" id="PS51007"/>
    </source>
</evidence>
<dbReference type="OrthoDB" id="233791at2"/>
<protein>
    <submittedName>
        <fullName evidence="7">Trehalose utilization</fullName>
    </submittedName>
</protein>
<proteinExistence type="predicted"/>
<accession>A0A517XZ86</accession>